<proteinExistence type="predicted"/>
<dbReference type="EMBL" id="CP003154">
    <property type="protein sequence ID" value="AFL72863.1"/>
    <property type="molecule type" value="Genomic_DNA"/>
</dbReference>
<dbReference type="eggNOG" id="COG5464">
    <property type="taxonomic scope" value="Bacteria"/>
</dbReference>
<sequence length="327" mass="38474">MPKPSTRCCIETMRDDPATPIDDYDSPWKAAVTHAFPEFMGFYFPRAAAEIDWARGYDFLDQELAQVVRDGELGRRLLDRLVRVQTRDGDEQWVYVHIEIQGQRDPDFAERLFVYNYRLYDRYRRPVATLALLADASPGWKPRGFRYRRFGCHVAIRFPVAKLMDYRTRLDDLLTGANPFALVTAAHLLTQQTRGNAPDRYAAKWRLARLLYERDWDRQRIIDLFSVIDWMMALPDELQRTLWNELEELERKQHMPYITSVERFGIEKGVQIGEQRGAANLLLRLIERRFGPPDEATRERIRASDPDTLLNWSERILDAKTLDEVLH</sequence>
<feature type="domain" description="DUF4351" evidence="1">
    <location>
        <begin position="271"/>
        <end position="324"/>
    </location>
</feature>
<dbReference type="KEGG" id="tvi:Thivi_0821"/>
<name>I3Y795_THIV6</name>
<evidence type="ECO:0000313" key="3">
    <source>
        <dbReference type="Proteomes" id="UP000006062"/>
    </source>
</evidence>
<evidence type="ECO:0000259" key="1">
    <source>
        <dbReference type="Pfam" id="PF14261"/>
    </source>
</evidence>
<keyword evidence="3" id="KW-1185">Reference proteome</keyword>
<dbReference type="Pfam" id="PF14261">
    <property type="entry name" value="DUF4351"/>
    <property type="match status" value="1"/>
</dbReference>
<reference evidence="2 3" key="1">
    <citation type="submission" date="2012-06" db="EMBL/GenBank/DDBJ databases">
        <title>Complete sequence of Thiocystis violascens DSM 198.</title>
        <authorList>
            <consortium name="US DOE Joint Genome Institute"/>
            <person name="Lucas S."/>
            <person name="Han J."/>
            <person name="Lapidus A."/>
            <person name="Cheng J.-F."/>
            <person name="Goodwin L."/>
            <person name="Pitluck S."/>
            <person name="Peters L."/>
            <person name="Ovchinnikova G."/>
            <person name="Teshima H."/>
            <person name="Detter J.C."/>
            <person name="Han C."/>
            <person name="Tapia R."/>
            <person name="Land M."/>
            <person name="Hauser L."/>
            <person name="Kyrpides N."/>
            <person name="Ivanova N."/>
            <person name="Pagani I."/>
            <person name="Vogl K."/>
            <person name="Liu Z."/>
            <person name="Frigaard N.-U."/>
            <person name="Bryant D."/>
            <person name="Woyke T."/>
        </authorList>
    </citation>
    <scope>NUCLEOTIDE SEQUENCE [LARGE SCALE GENOMIC DNA]</scope>
    <source>
        <strain evidence="3">ATCC 17096 / DSM 198 / 6111</strain>
    </source>
</reference>
<protein>
    <submittedName>
        <fullName evidence="2">Putative transposase, YhgA</fullName>
    </submittedName>
</protein>
<dbReference type="InterPro" id="IPR025587">
    <property type="entry name" value="DUF4351"/>
</dbReference>
<organism evidence="2 3">
    <name type="scientific">Thiocystis violascens (strain ATCC 17096 / DSM 198 / 6111)</name>
    <name type="common">Chromatium violascens</name>
    <dbReference type="NCBI Taxonomy" id="765911"/>
    <lineage>
        <taxon>Bacteria</taxon>
        <taxon>Pseudomonadati</taxon>
        <taxon>Pseudomonadota</taxon>
        <taxon>Gammaproteobacteria</taxon>
        <taxon>Chromatiales</taxon>
        <taxon>Chromatiaceae</taxon>
        <taxon>Thiocystis</taxon>
    </lineage>
</organism>
<evidence type="ECO:0000313" key="2">
    <source>
        <dbReference type="EMBL" id="AFL72863.1"/>
    </source>
</evidence>
<accession>I3Y795</accession>
<dbReference type="AlphaFoldDB" id="I3Y795"/>
<dbReference type="PANTHER" id="PTHR35586">
    <property type="entry name" value="SLL1691 PROTEIN"/>
    <property type="match status" value="1"/>
</dbReference>
<dbReference type="PANTHER" id="PTHR35586:SF1">
    <property type="entry name" value="SLL1691 PROTEIN"/>
    <property type="match status" value="1"/>
</dbReference>
<dbReference type="Proteomes" id="UP000006062">
    <property type="component" value="Chromosome"/>
</dbReference>
<dbReference type="STRING" id="765911.Thivi_0821"/>
<gene>
    <name evidence="2" type="ordered locus">Thivi_0821</name>
</gene>
<dbReference type="HOGENOM" id="CLU_071039_1_1_6"/>